<dbReference type="EMBL" id="PYGC01000007">
    <property type="protein sequence ID" value="PSK82031.1"/>
    <property type="molecule type" value="Genomic_DNA"/>
</dbReference>
<accession>A0A2P8CAN2</accession>
<keyword evidence="1" id="KW-0812">Transmembrane</keyword>
<dbReference type="Proteomes" id="UP000396862">
    <property type="component" value="Unassembled WGS sequence"/>
</dbReference>
<evidence type="ECO:0000256" key="1">
    <source>
        <dbReference type="SAM" id="Phobius"/>
    </source>
</evidence>
<reference evidence="3 4" key="1">
    <citation type="submission" date="2018-03" db="EMBL/GenBank/DDBJ databases">
        <title>Genomic Encyclopedia of Archaeal and Bacterial Type Strains, Phase II (KMG-II): from individual species to whole genera.</title>
        <authorList>
            <person name="Goeker M."/>
        </authorList>
    </citation>
    <scope>NUCLEOTIDE SEQUENCE [LARGE SCALE GENOMIC DNA]</scope>
    <source>
        <strain evidence="3 4">DSM 27267</strain>
    </source>
</reference>
<dbReference type="RefSeq" id="WP_106542827.1">
    <property type="nucleotide sequence ID" value="NZ_BLAU01000001.1"/>
</dbReference>
<protein>
    <submittedName>
        <fullName evidence="3">Uncharacterized protein</fullName>
    </submittedName>
</protein>
<keyword evidence="1" id="KW-1133">Transmembrane helix</keyword>
<feature type="transmembrane region" description="Helical" evidence="1">
    <location>
        <begin position="7"/>
        <end position="30"/>
    </location>
</feature>
<keyword evidence="5" id="KW-1185">Reference proteome</keyword>
<name>A0A2P8CAN2_9BACT</name>
<evidence type="ECO:0000313" key="4">
    <source>
        <dbReference type="Proteomes" id="UP000240621"/>
    </source>
</evidence>
<dbReference type="Proteomes" id="UP000240621">
    <property type="component" value="Unassembled WGS sequence"/>
</dbReference>
<proteinExistence type="predicted"/>
<evidence type="ECO:0000313" key="5">
    <source>
        <dbReference type="Proteomes" id="UP000396862"/>
    </source>
</evidence>
<gene>
    <name evidence="3" type="ORF">CLV93_107145</name>
    <name evidence="2" type="ORF">JCM18694_28690</name>
</gene>
<evidence type="ECO:0000313" key="2">
    <source>
        <dbReference type="EMBL" id="GET22623.1"/>
    </source>
</evidence>
<sequence>MKPYVKLIVTYLFVLLGMFLLLRLLAVWLLGRPMDAPVLVTGIVWIILFSLIYWGVLIREFKPRLDYIQSPGTQPPVFKATVTKEVEISNNSFSFQKLHNELVRFYEVTYVDEGERIMKLRDRFSMSSWGACTFIHYQENEGILLLASYPMSNRTMKQGGSGRKQSEAIASLIINLNL</sequence>
<organism evidence="3 4">
    <name type="scientific">Prolixibacter denitrificans</name>
    <dbReference type="NCBI Taxonomy" id="1541063"/>
    <lineage>
        <taxon>Bacteria</taxon>
        <taxon>Pseudomonadati</taxon>
        <taxon>Bacteroidota</taxon>
        <taxon>Bacteroidia</taxon>
        <taxon>Marinilabiliales</taxon>
        <taxon>Prolixibacteraceae</taxon>
        <taxon>Prolixibacter</taxon>
    </lineage>
</organism>
<comment type="caution">
    <text evidence="3">The sequence shown here is derived from an EMBL/GenBank/DDBJ whole genome shotgun (WGS) entry which is preliminary data.</text>
</comment>
<feature type="transmembrane region" description="Helical" evidence="1">
    <location>
        <begin position="36"/>
        <end position="56"/>
    </location>
</feature>
<evidence type="ECO:0000313" key="3">
    <source>
        <dbReference type="EMBL" id="PSK82031.1"/>
    </source>
</evidence>
<reference evidence="2 5" key="2">
    <citation type="submission" date="2019-10" db="EMBL/GenBank/DDBJ databases">
        <title>Prolixibacter strains distinguished by the presence of nitrate reductase genes were adept at nitrate-dependent anaerobic corrosion of metallic iron and carbon steel.</title>
        <authorList>
            <person name="Iino T."/>
            <person name="Shono N."/>
            <person name="Ito K."/>
            <person name="Nakamura R."/>
            <person name="Sueoka K."/>
            <person name="Harayama S."/>
            <person name="Ohkuma M."/>
        </authorList>
    </citation>
    <scope>NUCLEOTIDE SEQUENCE [LARGE SCALE GENOMIC DNA]</scope>
    <source>
        <strain evidence="2 5">MIC1-1</strain>
    </source>
</reference>
<keyword evidence="1" id="KW-0472">Membrane</keyword>
<dbReference type="AlphaFoldDB" id="A0A2P8CAN2"/>
<dbReference type="OrthoDB" id="9918747at2"/>
<dbReference type="EMBL" id="BLAU01000001">
    <property type="protein sequence ID" value="GET22623.1"/>
    <property type="molecule type" value="Genomic_DNA"/>
</dbReference>